<dbReference type="GO" id="GO:0046872">
    <property type="term" value="F:metal ion binding"/>
    <property type="evidence" value="ECO:0007669"/>
    <property type="project" value="UniProtKB-KW"/>
</dbReference>
<comment type="catalytic activity">
    <reaction evidence="1">
        <text>Release of a C-terminal amino acid with broad specificity, except for -Pro.</text>
        <dbReference type="EC" id="3.4.17.19"/>
    </reaction>
</comment>
<comment type="similarity">
    <text evidence="1">Belongs to the peptidase M32 family.</text>
</comment>
<dbReference type="EC" id="3.4.17.19" evidence="1"/>
<keyword evidence="5" id="KW-1185">Reference proteome</keyword>
<protein>
    <recommendedName>
        <fullName evidence="1">Metal-dependent carboxypeptidase</fullName>
        <ecNumber evidence="1">3.4.17.19</ecNumber>
    </recommendedName>
</protein>
<proteinExistence type="inferred from homology"/>
<accession>A0A0F5FNX3</accession>
<reference evidence="4 5" key="1">
    <citation type="submission" date="2015-03" db="EMBL/GenBank/DDBJ databases">
        <authorList>
            <person name="Hassan Y."/>
            <person name="Lepp D."/>
            <person name="Li X.-Z."/>
            <person name="Zhou T."/>
        </authorList>
    </citation>
    <scope>NUCLEOTIDE SEQUENCE [LARGE SCALE GENOMIC DNA]</scope>
    <source>
        <strain evidence="4 5">IPL18</strain>
    </source>
</reference>
<dbReference type="PATRIC" id="fig|429727.3.peg.1814"/>
<sequence length="498" mass="55489">MSFAKLDALGRQLEALEHALSILGADEATHMAVGGGEKRAEAMSNLAGMYHAKATAPEIGDWIEKAKNEDLDSDQRLAVAEFERSYVNATCLPTEFVQRRTAATMRSEQLWRDLRAKGDWVSFLPALEGVVALVREEAALRADATGLAPYDALMDQYDPGNRTAEIDGVFTDLKGFLKDFVPEALAVQEQRLAQRARKSLNGPYPIEKQRELGLAAMRATGFDFTHGSLAVSHHPFCGGVPTDVRMTTRYRTDEFLSSLMGVLHETGHALYEQGLPKDWSHWPLGKARGMGMHESQSLFVEMQIARSAEFWEFMLPLVHQHLGADAIAGWDIDDILAEVNFVERGYIRVDADEVTYPLHVILRYELEQDLVSGRIEASQIPEAWDAKMTEYLGISTLNDPKDGPMQDVHWPGGAFGYFPSYTLGAMIAAQLGAAMRKDIPDMGTQMRKGEFAAINQWRADRVWNQASRYSTPDLITRATGEPLNADHFKAHLRTRYGA</sequence>
<keyword evidence="1" id="KW-0378">Hydrolase</keyword>
<dbReference type="EMBL" id="JZEY01000054">
    <property type="protein sequence ID" value="KKB09907.1"/>
    <property type="molecule type" value="Genomic_DNA"/>
</dbReference>
<dbReference type="RefSeq" id="WP_046104598.1">
    <property type="nucleotide sequence ID" value="NZ_JZEY01000054.1"/>
</dbReference>
<gene>
    <name evidence="4" type="ORF">VE26_08790</name>
</gene>
<evidence type="ECO:0000313" key="5">
    <source>
        <dbReference type="Proteomes" id="UP000033649"/>
    </source>
</evidence>
<evidence type="ECO:0000256" key="1">
    <source>
        <dbReference type="PIRNR" id="PIRNR006615"/>
    </source>
</evidence>
<dbReference type="CDD" id="cd06460">
    <property type="entry name" value="M32_Taq"/>
    <property type="match status" value="1"/>
</dbReference>
<dbReference type="PIRSF" id="PIRSF006615">
    <property type="entry name" value="Zn_crbxpep_Taq"/>
    <property type="match status" value="1"/>
</dbReference>
<dbReference type="GO" id="GO:0004181">
    <property type="term" value="F:metallocarboxypeptidase activity"/>
    <property type="evidence" value="ECO:0007669"/>
    <property type="project" value="UniProtKB-UniRule"/>
</dbReference>
<dbReference type="AlphaFoldDB" id="A0A0F5FNX3"/>
<dbReference type="GO" id="GO:0006508">
    <property type="term" value="P:proteolysis"/>
    <property type="evidence" value="ECO:0007669"/>
    <property type="project" value="UniProtKB-UniRule"/>
</dbReference>
<comment type="function">
    <text evidence="1">Broad specificity carboxypetidase that releases amino acids sequentially from the C-terminus, including neutral, aromatic, polar and basic residues.</text>
</comment>
<keyword evidence="1" id="KW-0645">Protease</keyword>
<name>A0A0F5FNX3_9HYPH</name>
<keyword evidence="1" id="KW-0482">Metalloprotease</keyword>
<dbReference type="PROSITE" id="PS52034">
    <property type="entry name" value="PEPTIDASE_M32"/>
    <property type="match status" value="1"/>
</dbReference>
<feature type="active site" description="Proton donor/acceptor" evidence="3">
    <location>
        <position position="265"/>
    </location>
</feature>
<dbReference type="Gene3D" id="1.10.1370.30">
    <property type="match status" value="1"/>
</dbReference>
<dbReference type="STRING" id="429727.VE26_08790"/>
<feature type="binding site" evidence="2">
    <location>
        <position position="294"/>
    </location>
    <ligand>
        <name>Zn(2+)</name>
        <dbReference type="ChEBI" id="CHEBI:29105"/>
        <note>catalytic</note>
    </ligand>
</feature>
<comment type="caution">
    <text evidence="4">The sequence shown here is derived from an EMBL/GenBank/DDBJ whole genome shotgun (WGS) entry which is preliminary data.</text>
</comment>
<organism evidence="4 5">
    <name type="scientific">Devosia chinhatensis</name>
    <dbReference type="NCBI Taxonomy" id="429727"/>
    <lineage>
        <taxon>Bacteria</taxon>
        <taxon>Pseudomonadati</taxon>
        <taxon>Pseudomonadota</taxon>
        <taxon>Alphaproteobacteria</taxon>
        <taxon>Hyphomicrobiales</taxon>
        <taxon>Devosiaceae</taxon>
        <taxon>Devosia</taxon>
    </lineage>
</organism>
<dbReference type="OrthoDB" id="9772308at2"/>
<evidence type="ECO:0000256" key="3">
    <source>
        <dbReference type="PIRSR" id="PIRSR006615-2"/>
    </source>
</evidence>
<dbReference type="Proteomes" id="UP000033649">
    <property type="component" value="Unassembled WGS sequence"/>
</dbReference>
<evidence type="ECO:0000313" key="4">
    <source>
        <dbReference type="EMBL" id="KKB09907.1"/>
    </source>
</evidence>
<dbReference type="PANTHER" id="PTHR34217:SF1">
    <property type="entry name" value="CARBOXYPEPTIDASE 1"/>
    <property type="match status" value="1"/>
</dbReference>
<comment type="cofactor">
    <cofactor evidence="2">
        <name>Zn(2+)</name>
        <dbReference type="ChEBI" id="CHEBI:29105"/>
    </cofactor>
    <text evidence="2">Binds 1 zinc ion per subunit.</text>
</comment>
<dbReference type="Pfam" id="PF02074">
    <property type="entry name" value="Peptidase_M32"/>
    <property type="match status" value="1"/>
</dbReference>
<keyword evidence="1" id="KW-0121">Carboxypeptidase</keyword>
<evidence type="ECO:0000256" key="2">
    <source>
        <dbReference type="PIRSR" id="PIRSR006615-1"/>
    </source>
</evidence>
<dbReference type="SUPFAM" id="SSF55486">
    <property type="entry name" value="Metalloproteases ('zincins'), catalytic domain"/>
    <property type="match status" value="1"/>
</dbReference>
<dbReference type="PANTHER" id="PTHR34217">
    <property type="entry name" value="METAL-DEPENDENT CARBOXYPEPTIDASE"/>
    <property type="match status" value="1"/>
</dbReference>
<keyword evidence="2" id="KW-0862">Zinc</keyword>
<feature type="binding site" evidence="2">
    <location>
        <position position="264"/>
    </location>
    <ligand>
        <name>Zn(2+)</name>
        <dbReference type="ChEBI" id="CHEBI:29105"/>
        <note>catalytic</note>
    </ligand>
</feature>
<feature type="binding site" evidence="2">
    <location>
        <position position="268"/>
    </location>
    <ligand>
        <name>Zn(2+)</name>
        <dbReference type="ChEBI" id="CHEBI:29105"/>
        <note>catalytic</note>
    </ligand>
</feature>
<dbReference type="InterPro" id="IPR001333">
    <property type="entry name" value="Peptidase_M32_Taq"/>
</dbReference>
<dbReference type="PRINTS" id="PR00998">
    <property type="entry name" value="CRBOXYPTASET"/>
</dbReference>
<keyword evidence="1 2" id="KW-0479">Metal-binding</keyword>